<evidence type="ECO:0000313" key="2">
    <source>
        <dbReference type="EMBL" id="MFD2998840.1"/>
    </source>
</evidence>
<sequence>MYNPLAVFTPVLGASSETFIQRHVLDLCPEGTSVIYAAQHHKLFWDTSRPKFHLDAKMPLKDRVFNRLYQTISDGDRRSLLDPVRTKAVKDFLLVNKTKVILGEYLDQSLWLLKIAKELNIKFFGHAHGYDVSEKLLDTFWRNEYLKYNQADGIITMNKLTKGKLIALGVKEKLIHVIPYGVEDANFQKSFRQNEEKIKCLAVGRMVAKKAPLKLLEAFNIALKIYPNLHLDYIGTGDLLPQVENFITMQSLQNNVSLHYEKPNVFVKEKMKEADIFVQHSITDPVSGDQEGTPVAILEAMSYSLPVISTLHGGIPEAVQNGINGFLVEEGDVEGMARLLVHLAHDKDLIHAFGTASKMKFQEEFSWVVEKRRLKNLLELL</sequence>
<dbReference type="PANTHER" id="PTHR45947:SF3">
    <property type="entry name" value="SULFOQUINOVOSYL TRANSFERASE SQD2"/>
    <property type="match status" value="1"/>
</dbReference>
<dbReference type="InterPro" id="IPR001296">
    <property type="entry name" value="Glyco_trans_1"/>
</dbReference>
<proteinExistence type="predicted"/>
<dbReference type="SUPFAM" id="SSF53756">
    <property type="entry name" value="UDP-Glycosyltransferase/glycogen phosphorylase"/>
    <property type="match status" value="1"/>
</dbReference>
<feature type="domain" description="Glycosyl transferase family 1" evidence="1">
    <location>
        <begin position="187"/>
        <end position="358"/>
    </location>
</feature>
<evidence type="ECO:0000313" key="3">
    <source>
        <dbReference type="Proteomes" id="UP001597641"/>
    </source>
</evidence>
<dbReference type="Proteomes" id="UP001597641">
    <property type="component" value="Unassembled WGS sequence"/>
</dbReference>
<organism evidence="2 3">
    <name type="scientific">Pontibacter toksunensis</name>
    <dbReference type="NCBI Taxonomy" id="1332631"/>
    <lineage>
        <taxon>Bacteria</taxon>
        <taxon>Pseudomonadati</taxon>
        <taxon>Bacteroidota</taxon>
        <taxon>Cytophagia</taxon>
        <taxon>Cytophagales</taxon>
        <taxon>Hymenobacteraceae</taxon>
        <taxon>Pontibacter</taxon>
    </lineage>
</organism>
<keyword evidence="3" id="KW-1185">Reference proteome</keyword>
<keyword evidence="2" id="KW-0808">Transferase</keyword>
<comment type="caution">
    <text evidence="2">The sequence shown here is derived from an EMBL/GenBank/DDBJ whole genome shotgun (WGS) entry which is preliminary data.</text>
</comment>
<dbReference type="EC" id="2.4.-.-" evidence="2"/>
<keyword evidence="2" id="KW-0328">Glycosyltransferase</keyword>
<dbReference type="Pfam" id="PF00534">
    <property type="entry name" value="Glycos_transf_1"/>
    <property type="match status" value="1"/>
</dbReference>
<dbReference type="PANTHER" id="PTHR45947">
    <property type="entry name" value="SULFOQUINOVOSYL TRANSFERASE SQD2"/>
    <property type="match status" value="1"/>
</dbReference>
<dbReference type="GO" id="GO:0016757">
    <property type="term" value="F:glycosyltransferase activity"/>
    <property type="evidence" value="ECO:0007669"/>
    <property type="project" value="UniProtKB-KW"/>
</dbReference>
<dbReference type="CDD" id="cd03801">
    <property type="entry name" value="GT4_PimA-like"/>
    <property type="match status" value="1"/>
</dbReference>
<accession>A0ABW6BNJ5</accession>
<evidence type="ECO:0000259" key="1">
    <source>
        <dbReference type="Pfam" id="PF00534"/>
    </source>
</evidence>
<protein>
    <submittedName>
        <fullName evidence="2">Glycosyltransferase family 4 protein</fullName>
        <ecNumber evidence="2">2.4.-.-</ecNumber>
    </submittedName>
</protein>
<dbReference type="RefSeq" id="WP_377479284.1">
    <property type="nucleotide sequence ID" value="NZ_JBHUOX010000001.1"/>
</dbReference>
<dbReference type="Gene3D" id="3.40.50.2000">
    <property type="entry name" value="Glycogen Phosphorylase B"/>
    <property type="match status" value="2"/>
</dbReference>
<dbReference type="InterPro" id="IPR050194">
    <property type="entry name" value="Glycosyltransferase_grp1"/>
</dbReference>
<reference evidence="3" key="1">
    <citation type="journal article" date="2019" name="Int. J. Syst. Evol. Microbiol.">
        <title>The Global Catalogue of Microorganisms (GCM) 10K type strain sequencing project: providing services to taxonomists for standard genome sequencing and annotation.</title>
        <authorList>
            <consortium name="The Broad Institute Genomics Platform"/>
            <consortium name="The Broad Institute Genome Sequencing Center for Infectious Disease"/>
            <person name="Wu L."/>
            <person name="Ma J."/>
        </authorList>
    </citation>
    <scope>NUCLEOTIDE SEQUENCE [LARGE SCALE GENOMIC DNA]</scope>
    <source>
        <strain evidence="3">KCTC 23984</strain>
    </source>
</reference>
<dbReference type="EMBL" id="JBHUOX010000001">
    <property type="protein sequence ID" value="MFD2998840.1"/>
    <property type="molecule type" value="Genomic_DNA"/>
</dbReference>
<gene>
    <name evidence="2" type="ORF">ACFS7Z_00585</name>
</gene>
<name>A0ABW6BNJ5_9BACT</name>